<keyword evidence="1" id="KW-0732">Signal</keyword>
<keyword evidence="4" id="KW-1185">Reference proteome</keyword>
<name>A0ABY3N1Z5_9GAMM</name>
<feature type="signal peptide" evidence="1">
    <location>
        <begin position="1"/>
        <end position="30"/>
    </location>
</feature>
<organism evidence="3 4">
    <name type="scientific">Colwellia echini</name>
    <dbReference type="NCBI Taxonomy" id="1982103"/>
    <lineage>
        <taxon>Bacteria</taxon>
        <taxon>Pseudomonadati</taxon>
        <taxon>Pseudomonadota</taxon>
        <taxon>Gammaproteobacteria</taxon>
        <taxon>Alteromonadales</taxon>
        <taxon>Colwelliaceae</taxon>
        <taxon>Colwellia</taxon>
    </lineage>
</organism>
<dbReference type="SUPFAM" id="SSF51445">
    <property type="entry name" value="(Trans)glycosidases"/>
    <property type="match status" value="1"/>
</dbReference>
<dbReference type="Proteomes" id="UP000815846">
    <property type="component" value="Unassembled WGS sequence"/>
</dbReference>
<protein>
    <submittedName>
        <fullName evidence="3">Agarase</fullName>
    </submittedName>
</protein>
<dbReference type="EMBL" id="PJAI02000001">
    <property type="protein sequence ID" value="TYK67463.1"/>
    <property type="molecule type" value="Genomic_DNA"/>
</dbReference>
<dbReference type="Pfam" id="PF17992">
    <property type="entry name" value="Agarase_CBM"/>
    <property type="match status" value="1"/>
</dbReference>
<evidence type="ECO:0000259" key="2">
    <source>
        <dbReference type="Pfam" id="PF17992"/>
    </source>
</evidence>
<dbReference type="Gene3D" id="2.60.120.430">
    <property type="entry name" value="Galactose-binding lectin"/>
    <property type="match status" value="1"/>
</dbReference>
<evidence type="ECO:0000313" key="4">
    <source>
        <dbReference type="Proteomes" id="UP000815846"/>
    </source>
</evidence>
<dbReference type="InterPro" id="IPR040669">
    <property type="entry name" value="Agarase_CBM"/>
</dbReference>
<comment type="caution">
    <text evidence="3">The sequence shown here is derived from an EMBL/GenBank/DDBJ whole genome shotgun (WGS) entry which is preliminary data.</text>
</comment>
<gene>
    <name evidence="3" type="ORF">CWS31_001360</name>
</gene>
<feature type="domain" description="Agarase CBM-like" evidence="2">
    <location>
        <begin position="57"/>
        <end position="238"/>
    </location>
</feature>
<accession>A0ABY3N1Z5</accession>
<reference evidence="3 4" key="1">
    <citation type="submission" date="2019-08" db="EMBL/GenBank/DDBJ databases">
        <title>Microbe sample from Colwellia echini.</title>
        <authorList>
            <person name="Christiansen L."/>
            <person name="Pathiraja D."/>
            <person name="Schultz-Johansen M."/>
            <person name="Choi I.-G."/>
            <person name="Stougaard P."/>
        </authorList>
    </citation>
    <scope>NUCLEOTIDE SEQUENCE [LARGE SCALE GENOMIC DNA]</scope>
    <source>
        <strain evidence="3 4">A3</strain>
    </source>
</reference>
<dbReference type="InterPro" id="IPR017853">
    <property type="entry name" value="GH"/>
</dbReference>
<feature type="chain" id="PRO_5045110076" evidence="1">
    <location>
        <begin position="31"/>
        <end position="789"/>
    </location>
</feature>
<dbReference type="Gene3D" id="3.20.20.80">
    <property type="entry name" value="Glycosidases"/>
    <property type="match status" value="1"/>
</dbReference>
<evidence type="ECO:0000313" key="3">
    <source>
        <dbReference type="EMBL" id="TYK67463.1"/>
    </source>
</evidence>
<proteinExistence type="predicted"/>
<evidence type="ECO:0000256" key="1">
    <source>
        <dbReference type="SAM" id="SignalP"/>
    </source>
</evidence>
<sequence length="789" mass="89832">MNNTLKNRTLLSTVISSTLFSLCFFGCSSALTDNKDANSSSGEDAFAKEVVLSTLVDFDSAQQQSWVNAPTATALVKKSDNKSGLDDAGLNIEFLASENISQVTVKPNQSWQMEKFQDYNLAFDVTNEQDKSIQLYLSVENEAGEYQSRSISLAANFSGTIYFPLTGKEAETETGFWGDAPPWETEDQLMIWRSWRADNVNLDKVAALNFFTIGLLENKQIEIDNIRVRKNPESDPYWMKGIIDKFGQNAKLDSSMKINSLAQLNEVSAKELKELSESKGMPNRSKFGGYSAGPKLKATGYFRTQKVDGKWWMVDPEGYLYFSHGPANVRMANLSTLTGVDFKDDKVRIRYDYEVTPEDSMGIVEVSEEIKATRYISSPLRHNMFEWLPSYDDPLANNYSYRRSTLKGAVPHGETFSFYRANLERKYGEQYPNSFEDKWRDVTLERMKDWGFTSFGNWVDPMFYPAKQVPYFANGWIIGDFKTLSGKTNHWGLMPDPYDPFFAERARITIQDIAVKIKNSPWCVGIFIDNEKSWGEREGSVEARYGVIIDALSKDIQESPAKNAFMKHLQSKYKTIGKLNNSWNIQLDNWQDLAKGIDFTVFNENQIDDLSTMLEMLGEQYFIVVHNTLEEILPNHLYMGARMANWGMPDEIIKASTTYSDVLSFNIYEEGVQEHFWKFLEEVDLPVAIGEFHIGTATDSGMFNPGIVHASSQKDRAEMYKTYMESVLNKPYMVGAHWFQYVDEPISGRALDGENANIGFVDVTDTPYPELIKAVKDVTSTMYQNRYGK</sequence>